<dbReference type="EMBL" id="CAJNOV010010210">
    <property type="protein sequence ID" value="CAF1397539.1"/>
    <property type="molecule type" value="Genomic_DNA"/>
</dbReference>
<dbReference type="Proteomes" id="UP000663834">
    <property type="component" value="Unassembled WGS sequence"/>
</dbReference>
<dbReference type="EMBL" id="CAJOBJ010157587">
    <property type="protein sequence ID" value="CAF4832491.1"/>
    <property type="molecule type" value="Genomic_DNA"/>
</dbReference>
<evidence type="ECO:0000313" key="8">
    <source>
        <dbReference type="Proteomes" id="UP000663824"/>
    </source>
</evidence>
<protein>
    <submittedName>
        <fullName evidence="4">Uncharacterized protein</fullName>
    </submittedName>
</protein>
<name>A0A816YTT1_9BILA</name>
<comment type="caution">
    <text evidence="4">The sequence shown here is derived from an EMBL/GenBank/DDBJ whole genome shotgun (WGS) entry which is preliminary data.</text>
</comment>
<organism evidence="4 8">
    <name type="scientific">Rotaria magnacalcarata</name>
    <dbReference type="NCBI Taxonomy" id="392030"/>
    <lineage>
        <taxon>Eukaryota</taxon>
        <taxon>Metazoa</taxon>
        <taxon>Spiralia</taxon>
        <taxon>Gnathifera</taxon>
        <taxon>Rotifera</taxon>
        <taxon>Eurotatoria</taxon>
        <taxon>Bdelloidea</taxon>
        <taxon>Philodinida</taxon>
        <taxon>Philodinidae</taxon>
        <taxon>Rotaria</taxon>
    </lineage>
</organism>
<accession>A0A816YTT1</accession>
<dbReference type="Proteomes" id="UP000663824">
    <property type="component" value="Unassembled WGS sequence"/>
</dbReference>
<sequence>KCIEDAKVAKSSKYNQSSSSTIAKSTSSVPSNSSPKQIPSKSSNLSAGEHKTYIIETLNSWCENNKSNFNLLQLSLIEGQHYFISIFNDPSGALKCDIKCCCKKWSSLTLRRGKFQLSNFYRHLQGSGNACLELKKMINNSQLPSPSTTNTQQSLTTSDYVPQQVASANFIPIIPSSDTIQSNSTSSTAFSISISTDNNERITQQSSSLPTRRRVKRKVQTIEPSYNTRELTKRTRRS</sequence>
<evidence type="ECO:0000256" key="1">
    <source>
        <dbReference type="SAM" id="MobiDB-lite"/>
    </source>
</evidence>
<evidence type="ECO:0000313" key="7">
    <source>
        <dbReference type="EMBL" id="CAF5035942.1"/>
    </source>
</evidence>
<dbReference type="EMBL" id="CAJNOW010007627">
    <property type="protein sequence ID" value="CAF1518957.1"/>
    <property type="molecule type" value="Genomic_DNA"/>
</dbReference>
<dbReference type="EMBL" id="CAJOBI010205349">
    <property type="protein sequence ID" value="CAF5003415.1"/>
    <property type="molecule type" value="Genomic_DNA"/>
</dbReference>
<evidence type="ECO:0000313" key="5">
    <source>
        <dbReference type="EMBL" id="CAF4832491.1"/>
    </source>
</evidence>
<evidence type="ECO:0000313" key="3">
    <source>
        <dbReference type="EMBL" id="CAF1518957.1"/>
    </source>
</evidence>
<dbReference type="AlphaFoldDB" id="A0A816YTT1"/>
<proteinExistence type="predicted"/>
<reference evidence="4" key="1">
    <citation type="submission" date="2021-02" db="EMBL/GenBank/DDBJ databases">
        <authorList>
            <person name="Nowell W R."/>
        </authorList>
    </citation>
    <scope>NUCLEOTIDE SEQUENCE</scope>
</reference>
<evidence type="ECO:0000313" key="6">
    <source>
        <dbReference type="EMBL" id="CAF5003415.1"/>
    </source>
</evidence>
<feature type="compositionally biased region" description="Low complexity" evidence="1">
    <location>
        <begin position="11"/>
        <end position="34"/>
    </location>
</feature>
<dbReference type="OrthoDB" id="10439986at2759"/>
<dbReference type="Proteomes" id="UP000681967">
    <property type="component" value="Unassembled WGS sequence"/>
</dbReference>
<gene>
    <name evidence="7" type="ORF">BYL167_LOCUS56399</name>
    <name evidence="2" type="ORF">CJN711_LOCUS21793</name>
    <name evidence="5" type="ORF">GIL414_LOCUS48528</name>
    <name evidence="3" type="ORF">KQP761_LOCUS15588</name>
    <name evidence="4" type="ORF">MBJ925_LOCUS33660</name>
    <name evidence="6" type="ORF">SMN809_LOCUS56859</name>
</gene>
<dbReference type="Proteomes" id="UP000663855">
    <property type="component" value="Unassembled WGS sequence"/>
</dbReference>
<feature type="region of interest" description="Disordered" evidence="1">
    <location>
        <begin position="1"/>
        <end position="44"/>
    </location>
</feature>
<dbReference type="Proteomes" id="UP000681720">
    <property type="component" value="Unassembled WGS sequence"/>
</dbReference>
<dbReference type="EMBL" id="CAJOBH010222784">
    <property type="protein sequence ID" value="CAF5035942.1"/>
    <property type="molecule type" value="Genomic_DNA"/>
</dbReference>
<feature type="non-terminal residue" evidence="4">
    <location>
        <position position="1"/>
    </location>
</feature>
<dbReference type="EMBL" id="CAJNRE010018529">
    <property type="protein sequence ID" value="CAF2168043.1"/>
    <property type="molecule type" value="Genomic_DNA"/>
</dbReference>
<evidence type="ECO:0000313" key="4">
    <source>
        <dbReference type="EMBL" id="CAF2168043.1"/>
    </source>
</evidence>
<evidence type="ECO:0000313" key="2">
    <source>
        <dbReference type="EMBL" id="CAF1397539.1"/>
    </source>
</evidence>
<feature type="compositionally biased region" description="Polar residues" evidence="1">
    <location>
        <begin position="35"/>
        <end position="44"/>
    </location>
</feature>
<dbReference type="Proteomes" id="UP000676336">
    <property type="component" value="Unassembled WGS sequence"/>
</dbReference>